<evidence type="ECO:0000256" key="7">
    <source>
        <dbReference type="RuleBase" id="RU000461"/>
    </source>
</evidence>
<evidence type="ECO:0000256" key="2">
    <source>
        <dbReference type="ARBA" id="ARBA00022617"/>
    </source>
</evidence>
<dbReference type="Gene3D" id="1.10.630.10">
    <property type="entry name" value="Cytochrome P450"/>
    <property type="match status" value="1"/>
</dbReference>
<evidence type="ECO:0000256" key="4">
    <source>
        <dbReference type="ARBA" id="ARBA00023002"/>
    </source>
</evidence>
<dbReference type="PANTHER" id="PTHR46696:SF1">
    <property type="entry name" value="CYTOCHROME P450 YJIB-RELATED"/>
    <property type="match status" value="1"/>
</dbReference>
<dbReference type="Pfam" id="PF00067">
    <property type="entry name" value="p450"/>
    <property type="match status" value="1"/>
</dbReference>
<name>A0A017TFS2_9BACT</name>
<evidence type="ECO:0000256" key="1">
    <source>
        <dbReference type="ARBA" id="ARBA00010617"/>
    </source>
</evidence>
<keyword evidence="9" id="KW-1185">Reference proteome</keyword>
<dbReference type="CDD" id="cd11029">
    <property type="entry name" value="CYP107-like"/>
    <property type="match status" value="1"/>
</dbReference>
<dbReference type="GO" id="GO:0005506">
    <property type="term" value="F:iron ion binding"/>
    <property type="evidence" value="ECO:0007669"/>
    <property type="project" value="InterPro"/>
</dbReference>
<keyword evidence="4 7" id="KW-0560">Oxidoreductase</keyword>
<keyword evidence="6 7" id="KW-0503">Monooxygenase</keyword>
<dbReference type="InterPro" id="IPR001128">
    <property type="entry name" value="Cyt_P450"/>
</dbReference>
<sequence length="451" mass="49885">MRERERAESACPHGVQGSEPVPVLDVGNPKFLGQAYATYAELREKGGVVRVFVPETGQDITQEERDNRTAFQEIFGREVFFLGRYAEVSEVLRDERFSSCPHAAKTPAEIAQMPKMAEELRPVLTSLLTTDAPDHTRLRKLVQPCFSAQAMEALRPRIARIAEELLDEALAAAEARGEVAPERRLDLVEAFAFPLPVTVISDLLGIPVADRGKVRGWTEELFTNRGSRGIGGELRGKLGEFSAYLRALFVEKRARTSDDLISRLVHAQEDGDVLSEDELLSMVFIIYLAGHVTTVNLIGNGVFALLTHPEQLARFKAAPELSKQVVEETLRFYPPVDAVTGRVATEDVEVSGTQIPRGSHVFVGLASASHDPKRFACPEAFDLERADANRHLSFGKGIHLCLGAPLARVEGQVAFETLFRRCPELRLAVPAEEMRWGRQVLRGFDALPVLV</sequence>
<reference evidence="8 9" key="1">
    <citation type="submission" date="2013-05" db="EMBL/GenBank/DDBJ databases">
        <title>Genome assembly of Chondromyces apiculatus DSM 436.</title>
        <authorList>
            <person name="Sharma G."/>
            <person name="Khatri I."/>
            <person name="Kaur C."/>
            <person name="Mayilraj S."/>
            <person name="Subramanian S."/>
        </authorList>
    </citation>
    <scope>NUCLEOTIDE SEQUENCE [LARGE SCALE GENOMIC DNA]</scope>
    <source>
        <strain evidence="8 9">DSM 436</strain>
    </source>
</reference>
<dbReference type="PRINTS" id="PR00359">
    <property type="entry name" value="BP450"/>
</dbReference>
<dbReference type="EMBL" id="ASRX01000006">
    <property type="protein sequence ID" value="EYF07782.1"/>
    <property type="molecule type" value="Genomic_DNA"/>
</dbReference>
<dbReference type="eggNOG" id="COG2124">
    <property type="taxonomic scope" value="Bacteria"/>
</dbReference>
<dbReference type="AlphaFoldDB" id="A0A017TFS2"/>
<organism evidence="8 9">
    <name type="scientific">Chondromyces apiculatus DSM 436</name>
    <dbReference type="NCBI Taxonomy" id="1192034"/>
    <lineage>
        <taxon>Bacteria</taxon>
        <taxon>Pseudomonadati</taxon>
        <taxon>Myxococcota</taxon>
        <taxon>Polyangia</taxon>
        <taxon>Polyangiales</taxon>
        <taxon>Polyangiaceae</taxon>
        <taxon>Chondromyces</taxon>
    </lineage>
</organism>
<dbReference type="InterPro" id="IPR002397">
    <property type="entry name" value="Cyt_P450_B"/>
</dbReference>
<dbReference type="InterPro" id="IPR017972">
    <property type="entry name" value="Cyt_P450_CS"/>
</dbReference>
<dbReference type="GO" id="GO:0004497">
    <property type="term" value="F:monooxygenase activity"/>
    <property type="evidence" value="ECO:0007669"/>
    <property type="project" value="UniProtKB-KW"/>
</dbReference>
<keyword evidence="3 7" id="KW-0479">Metal-binding</keyword>
<keyword evidence="2 7" id="KW-0349">Heme</keyword>
<accession>A0A017TFS2</accession>
<proteinExistence type="inferred from homology"/>
<comment type="similarity">
    <text evidence="1 7">Belongs to the cytochrome P450 family.</text>
</comment>
<dbReference type="Proteomes" id="UP000019678">
    <property type="component" value="Unassembled WGS sequence"/>
</dbReference>
<dbReference type="PRINTS" id="PR00385">
    <property type="entry name" value="P450"/>
</dbReference>
<keyword evidence="5 7" id="KW-0408">Iron</keyword>
<dbReference type="GO" id="GO:0016705">
    <property type="term" value="F:oxidoreductase activity, acting on paired donors, with incorporation or reduction of molecular oxygen"/>
    <property type="evidence" value="ECO:0007669"/>
    <property type="project" value="InterPro"/>
</dbReference>
<dbReference type="PANTHER" id="PTHR46696">
    <property type="entry name" value="P450, PUTATIVE (EUROFUNG)-RELATED"/>
    <property type="match status" value="1"/>
</dbReference>
<evidence type="ECO:0000313" key="8">
    <source>
        <dbReference type="EMBL" id="EYF07782.1"/>
    </source>
</evidence>
<evidence type="ECO:0000256" key="3">
    <source>
        <dbReference type="ARBA" id="ARBA00022723"/>
    </source>
</evidence>
<evidence type="ECO:0000313" key="9">
    <source>
        <dbReference type="Proteomes" id="UP000019678"/>
    </source>
</evidence>
<dbReference type="GO" id="GO:0020037">
    <property type="term" value="F:heme binding"/>
    <property type="evidence" value="ECO:0007669"/>
    <property type="project" value="InterPro"/>
</dbReference>
<evidence type="ECO:0000256" key="6">
    <source>
        <dbReference type="ARBA" id="ARBA00023033"/>
    </source>
</evidence>
<dbReference type="FunFam" id="1.10.630.10:FF:000018">
    <property type="entry name" value="Cytochrome P450 monooxygenase"/>
    <property type="match status" value="1"/>
</dbReference>
<evidence type="ECO:0000256" key="5">
    <source>
        <dbReference type="ARBA" id="ARBA00023004"/>
    </source>
</evidence>
<dbReference type="SUPFAM" id="SSF48264">
    <property type="entry name" value="Cytochrome P450"/>
    <property type="match status" value="1"/>
</dbReference>
<dbReference type="InterPro" id="IPR036396">
    <property type="entry name" value="Cyt_P450_sf"/>
</dbReference>
<protein>
    <submittedName>
        <fullName evidence="8">Putative cytochrome P450 hydroxylase</fullName>
    </submittedName>
</protein>
<dbReference type="PROSITE" id="PS00086">
    <property type="entry name" value="CYTOCHROME_P450"/>
    <property type="match status" value="1"/>
</dbReference>
<gene>
    <name evidence="8" type="ORF">CAP_6804</name>
</gene>
<comment type="caution">
    <text evidence="8">The sequence shown here is derived from an EMBL/GenBank/DDBJ whole genome shotgun (WGS) entry which is preliminary data.</text>
</comment>
<dbReference type="STRING" id="1192034.CAP_6804"/>